<feature type="transmembrane region" description="Helical" evidence="1">
    <location>
        <begin position="42"/>
        <end position="62"/>
    </location>
</feature>
<feature type="transmembrane region" description="Helical" evidence="1">
    <location>
        <begin position="180"/>
        <end position="197"/>
    </location>
</feature>
<gene>
    <name evidence="2" type="ORF">GGR27_001630</name>
</gene>
<protein>
    <submittedName>
        <fullName evidence="2">Uncharacterized protein</fullName>
    </submittedName>
</protein>
<keyword evidence="1" id="KW-0812">Transmembrane</keyword>
<keyword evidence="1" id="KW-0472">Membrane</keyword>
<evidence type="ECO:0000313" key="3">
    <source>
        <dbReference type="Proteomes" id="UP000770785"/>
    </source>
</evidence>
<evidence type="ECO:0000313" key="2">
    <source>
        <dbReference type="EMBL" id="NJC26131.1"/>
    </source>
</evidence>
<keyword evidence="3" id="KW-1185">Reference proteome</keyword>
<reference evidence="2 3" key="1">
    <citation type="submission" date="2020-03" db="EMBL/GenBank/DDBJ databases">
        <title>Genomic Encyclopedia of Type Strains, Phase IV (KMG-IV): sequencing the most valuable type-strain genomes for metagenomic binning, comparative biology and taxonomic classification.</title>
        <authorList>
            <person name="Goeker M."/>
        </authorList>
    </citation>
    <scope>NUCLEOTIDE SEQUENCE [LARGE SCALE GENOMIC DNA]</scope>
    <source>
        <strain evidence="2 3">DSM 105096</strain>
    </source>
</reference>
<dbReference type="RefSeq" id="WP_168036404.1">
    <property type="nucleotide sequence ID" value="NZ_JAATJH010000002.1"/>
</dbReference>
<keyword evidence="1" id="KW-1133">Transmembrane helix</keyword>
<dbReference type="EMBL" id="JAATJH010000002">
    <property type="protein sequence ID" value="NJC26131.1"/>
    <property type="molecule type" value="Genomic_DNA"/>
</dbReference>
<evidence type="ECO:0000256" key="1">
    <source>
        <dbReference type="SAM" id="Phobius"/>
    </source>
</evidence>
<accession>A0ABX0XA18</accession>
<comment type="caution">
    <text evidence="2">The sequence shown here is derived from an EMBL/GenBank/DDBJ whole genome shotgun (WGS) entry which is preliminary data.</text>
</comment>
<organism evidence="2 3">
    <name type="scientific">Neolewinella antarctica</name>
    <dbReference type="NCBI Taxonomy" id="442734"/>
    <lineage>
        <taxon>Bacteria</taxon>
        <taxon>Pseudomonadati</taxon>
        <taxon>Bacteroidota</taxon>
        <taxon>Saprospiria</taxon>
        <taxon>Saprospirales</taxon>
        <taxon>Lewinellaceae</taxon>
        <taxon>Neolewinella</taxon>
    </lineage>
</organism>
<name>A0ABX0XA18_9BACT</name>
<feature type="transmembrane region" description="Helical" evidence="1">
    <location>
        <begin position="157"/>
        <end position="174"/>
    </location>
</feature>
<sequence>MYHLSKKFYLLLIVGSVIIVAIFGAHYLKYAHISKEGMVETISAVQFLLAGLLYLAVGIPAARHPRSPWLAAATILVGFGCLFIGGEELSWGQHLIGWESSEYFIENNDQQETNLHNFFNEIFDYAYPVFGILLLAGAYVASRLFRGAMAILRFPKELYILTLAIVVFCFLYEGDEYAESLLACLLLVHASIVLLRFRNTPTEQEVI</sequence>
<feature type="transmembrane region" description="Helical" evidence="1">
    <location>
        <begin position="125"/>
        <end position="145"/>
    </location>
</feature>
<dbReference type="Proteomes" id="UP000770785">
    <property type="component" value="Unassembled WGS sequence"/>
</dbReference>
<proteinExistence type="predicted"/>
<feature type="transmembrane region" description="Helical" evidence="1">
    <location>
        <begin position="69"/>
        <end position="86"/>
    </location>
</feature>
<feature type="transmembrane region" description="Helical" evidence="1">
    <location>
        <begin position="9"/>
        <end position="30"/>
    </location>
</feature>